<dbReference type="GO" id="GO:0005634">
    <property type="term" value="C:nucleus"/>
    <property type="evidence" value="ECO:0007669"/>
    <property type="project" value="TreeGrafter"/>
</dbReference>
<feature type="compositionally biased region" description="Basic and acidic residues" evidence="1">
    <location>
        <begin position="186"/>
        <end position="195"/>
    </location>
</feature>
<dbReference type="CDD" id="cd16105">
    <property type="entry name" value="Ubl_ASPSCR1_like"/>
    <property type="match status" value="1"/>
</dbReference>
<dbReference type="InterPro" id="IPR059238">
    <property type="entry name" value="UBX1_UBXN9"/>
</dbReference>
<feature type="compositionally biased region" description="Polar residues" evidence="1">
    <location>
        <begin position="493"/>
        <end position="502"/>
    </location>
</feature>
<dbReference type="GO" id="GO:0042593">
    <property type="term" value="P:glucose homeostasis"/>
    <property type="evidence" value="ECO:0007669"/>
    <property type="project" value="TreeGrafter"/>
</dbReference>
<proteinExistence type="predicted"/>
<evidence type="ECO:0000313" key="4">
    <source>
        <dbReference type="Proteomes" id="UP000663880"/>
    </source>
</evidence>
<feature type="compositionally biased region" description="Polar residues" evidence="1">
    <location>
        <begin position="196"/>
        <end position="208"/>
    </location>
</feature>
<dbReference type="InterPro" id="IPR029071">
    <property type="entry name" value="Ubiquitin-like_domsf"/>
</dbReference>
<evidence type="ECO:0000259" key="2">
    <source>
        <dbReference type="Pfam" id="PF11470"/>
    </source>
</evidence>
<dbReference type="SUPFAM" id="SSF54236">
    <property type="entry name" value="Ubiquitin-like"/>
    <property type="match status" value="2"/>
</dbReference>
<evidence type="ECO:0000256" key="1">
    <source>
        <dbReference type="SAM" id="MobiDB-lite"/>
    </source>
</evidence>
<reference evidence="3" key="1">
    <citation type="submission" date="2021-02" db="EMBL/GenBank/DDBJ databases">
        <authorList>
            <person name="Steward A R."/>
        </authorList>
    </citation>
    <scope>NUCLEOTIDE SEQUENCE</scope>
</reference>
<dbReference type="OrthoDB" id="440781at2759"/>
<dbReference type="CDD" id="cd17075">
    <property type="entry name" value="UBX1_UBXN9"/>
    <property type="match status" value="1"/>
</dbReference>
<dbReference type="GO" id="GO:0012506">
    <property type="term" value="C:vesicle membrane"/>
    <property type="evidence" value="ECO:0007669"/>
    <property type="project" value="TreeGrafter"/>
</dbReference>
<feature type="compositionally biased region" description="Polar residues" evidence="1">
    <location>
        <begin position="243"/>
        <end position="256"/>
    </location>
</feature>
<organism evidence="3 4">
    <name type="scientific">Pieris macdunnoughi</name>
    <dbReference type="NCBI Taxonomy" id="345717"/>
    <lineage>
        <taxon>Eukaryota</taxon>
        <taxon>Metazoa</taxon>
        <taxon>Ecdysozoa</taxon>
        <taxon>Arthropoda</taxon>
        <taxon>Hexapoda</taxon>
        <taxon>Insecta</taxon>
        <taxon>Pterygota</taxon>
        <taxon>Neoptera</taxon>
        <taxon>Endopterygota</taxon>
        <taxon>Lepidoptera</taxon>
        <taxon>Glossata</taxon>
        <taxon>Ditrysia</taxon>
        <taxon>Papilionoidea</taxon>
        <taxon>Pieridae</taxon>
        <taxon>Pierinae</taxon>
        <taxon>Pieris</taxon>
    </lineage>
</organism>
<feature type="region of interest" description="Disordered" evidence="1">
    <location>
        <begin position="482"/>
        <end position="515"/>
    </location>
</feature>
<protein>
    <recommendedName>
        <fullName evidence="2">TUG ubiquitin-like domain-containing protein</fullName>
    </recommendedName>
</protein>
<dbReference type="Gene3D" id="3.10.20.90">
    <property type="entry name" value="Phosphatidylinositol 3-kinase Catalytic Subunit, Chain A, domain 1"/>
    <property type="match status" value="2"/>
</dbReference>
<dbReference type="Pfam" id="PF11470">
    <property type="entry name" value="TUG-UBL1"/>
    <property type="match status" value="1"/>
</dbReference>
<feature type="region of interest" description="Disordered" evidence="1">
    <location>
        <begin position="236"/>
        <end position="273"/>
    </location>
</feature>
<name>A0A821QA69_9NEOP</name>
<feature type="compositionally biased region" description="Basic and acidic residues" evidence="1">
    <location>
        <begin position="211"/>
        <end position="221"/>
    </location>
</feature>
<evidence type="ECO:0000313" key="3">
    <source>
        <dbReference type="EMBL" id="CAF4822147.1"/>
    </source>
</evidence>
<feature type="region of interest" description="Disordered" evidence="1">
    <location>
        <begin position="186"/>
        <end position="221"/>
    </location>
</feature>
<keyword evidence="4" id="KW-1185">Reference proteome</keyword>
<accession>A0A821QA69</accession>
<dbReference type="EMBL" id="CAJOBZ010000008">
    <property type="protein sequence ID" value="CAF4822147.1"/>
    <property type="molecule type" value="Genomic_DNA"/>
</dbReference>
<dbReference type="CDD" id="cd16118">
    <property type="entry name" value="UBX2_UBXN9"/>
    <property type="match status" value="1"/>
</dbReference>
<comment type="caution">
    <text evidence="3">The sequence shown here is derived from an EMBL/GenBank/DDBJ whole genome shotgun (WGS) entry which is preliminary data.</text>
</comment>
<sequence>MSKDIIILVPNGRRMKVHCTPDTSFLQVLEDVCEKHGYQPNEYNLKHHNIIVDLTSTIRFCNIPNKAILEMVEAVRKRVESNVTVGLLLDDGERRTAEFSPHTSLYDLIISLAANELPTMKNPTIMYMRQEVIGILALKEKSLRQLGLITGRAILRLMDKTETEQANVSAVYRAKPKEELLEIKETKLAKSEKSNPDVNEINSLQSTPDDGDIKKSVQKQDDTKKFDPIKLIKNEINKEQQKTEPTTSFNIKTNIDNDTDSKASDQPMTSKHFEQKNANSLEAQETLERRLRIEEEVNFLGSQKAIAFMQPEEIEDELSDLPDDFYELSIEEVRKIYHDLQQKCMEYEETPLLTSNKRDQLEKEVSQQKLNTYKNVVVRIQFPDNMILQGVFSPMDTVENINNFVKEHIHDPNQPFQIFTTPLKETLDPKTTLLDAKFVPCVHMHFRWLEHSNSNGYLKDEIYLKQTSSDAASILASKYRAPTRRKLEETQENSKNAQSRSSTSKESKLPKWFKK</sequence>
<dbReference type="Proteomes" id="UP000663880">
    <property type="component" value="Unassembled WGS sequence"/>
</dbReference>
<dbReference type="PANTHER" id="PTHR46467">
    <property type="entry name" value="TETHER CONTAINING UBX DOMAIN FOR GLUT4"/>
    <property type="match status" value="1"/>
</dbReference>
<dbReference type="GO" id="GO:0005737">
    <property type="term" value="C:cytoplasm"/>
    <property type="evidence" value="ECO:0007669"/>
    <property type="project" value="TreeGrafter"/>
</dbReference>
<dbReference type="PANTHER" id="PTHR46467:SF1">
    <property type="entry name" value="TETHER CONTAINING UBX DOMAIN FOR GLUT4"/>
    <property type="match status" value="1"/>
</dbReference>
<dbReference type="GO" id="GO:0006886">
    <property type="term" value="P:intracellular protein transport"/>
    <property type="evidence" value="ECO:0007669"/>
    <property type="project" value="TreeGrafter"/>
</dbReference>
<feature type="domain" description="TUG ubiquitin-like" evidence="2">
    <location>
        <begin position="10"/>
        <end position="71"/>
    </location>
</feature>
<dbReference type="InterPro" id="IPR021569">
    <property type="entry name" value="TUG-UBL1"/>
</dbReference>
<gene>
    <name evidence="3" type="ORF">PMACD_LOCUS4673</name>
</gene>
<dbReference type="AlphaFoldDB" id="A0A821QA69"/>